<organism evidence="2 3">
    <name type="scientific">Palleronia pelagia</name>
    <dbReference type="NCBI Taxonomy" id="387096"/>
    <lineage>
        <taxon>Bacteria</taxon>
        <taxon>Pseudomonadati</taxon>
        <taxon>Pseudomonadota</taxon>
        <taxon>Alphaproteobacteria</taxon>
        <taxon>Rhodobacterales</taxon>
        <taxon>Roseobacteraceae</taxon>
        <taxon>Palleronia</taxon>
    </lineage>
</organism>
<reference evidence="3" key="1">
    <citation type="submission" date="2016-10" db="EMBL/GenBank/DDBJ databases">
        <authorList>
            <person name="Varghese N."/>
            <person name="Submissions S."/>
        </authorList>
    </citation>
    <scope>NUCLEOTIDE SEQUENCE [LARGE SCALE GENOMIC DNA]</scope>
    <source>
        <strain evidence="3">DSM 26893</strain>
    </source>
</reference>
<sequence>MFRLAAATTLALAAPFATQAQHADHSAGMTHGAALATLTEPGQGAFAALSEVVQLLESDPHTDWSRVDLDGLRAHLVDMDLLATRAQVETDAIDGGLTARATGDARVLAALRRMVPAHAEQLAADPSWTVSAEARDDHVVLTVTGDDAATTARIRGLGFFGLMASQDHHRAHHLAIARGEMPH</sequence>
<protein>
    <submittedName>
        <fullName evidence="2">Uncharacterized protein</fullName>
    </submittedName>
</protein>
<dbReference type="OrthoDB" id="1524152at2"/>
<dbReference type="Proteomes" id="UP000199372">
    <property type="component" value="Unassembled WGS sequence"/>
</dbReference>
<gene>
    <name evidence="2" type="ORF">SAMN04488011_103356</name>
</gene>
<evidence type="ECO:0000313" key="2">
    <source>
        <dbReference type="EMBL" id="SEN31662.1"/>
    </source>
</evidence>
<dbReference type="EMBL" id="FOCM01000003">
    <property type="protein sequence ID" value="SEN31662.1"/>
    <property type="molecule type" value="Genomic_DNA"/>
</dbReference>
<name>A0A1H8FJ48_9RHOB</name>
<feature type="signal peptide" evidence="1">
    <location>
        <begin position="1"/>
        <end position="22"/>
    </location>
</feature>
<keyword evidence="3" id="KW-1185">Reference proteome</keyword>
<keyword evidence="1" id="KW-0732">Signal</keyword>
<dbReference type="AlphaFoldDB" id="A0A1H8FJ48"/>
<dbReference type="RefSeq" id="WP_091845123.1">
    <property type="nucleotide sequence ID" value="NZ_FOCM01000003.1"/>
</dbReference>
<accession>A0A1H8FJ48</accession>
<evidence type="ECO:0000313" key="3">
    <source>
        <dbReference type="Proteomes" id="UP000199372"/>
    </source>
</evidence>
<evidence type="ECO:0000256" key="1">
    <source>
        <dbReference type="SAM" id="SignalP"/>
    </source>
</evidence>
<feature type="chain" id="PRO_5011732016" evidence="1">
    <location>
        <begin position="23"/>
        <end position="183"/>
    </location>
</feature>
<proteinExistence type="predicted"/>